<protein>
    <submittedName>
        <fullName evidence="3">Peptidase M61</fullName>
    </submittedName>
</protein>
<dbReference type="InterPro" id="IPR036034">
    <property type="entry name" value="PDZ_sf"/>
</dbReference>
<feature type="signal peptide" evidence="1">
    <location>
        <begin position="1"/>
        <end position="19"/>
    </location>
</feature>
<evidence type="ECO:0000313" key="4">
    <source>
        <dbReference type="Proteomes" id="UP000619743"/>
    </source>
</evidence>
<dbReference type="Pfam" id="PF05299">
    <property type="entry name" value="Peptidase_M61"/>
    <property type="match status" value="1"/>
</dbReference>
<dbReference type="OrthoDB" id="9778516at2"/>
<dbReference type="PIRSF" id="PIRSF016493">
    <property type="entry name" value="Glycyl_aminpptds"/>
    <property type="match status" value="1"/>
</dbReference>
<keyword evidence="1" id="KW-0732">Signal</keyword>
<dbReference type="EMBL" id="BMDX01000009">
    <property type="protein sequence ID" value="GGA78977.1"/>
    <property type="molecule type" value="Genomic_DNA"/>
</dbReference>
<reference evidence="4" key="1">
    <citation type="journal article" date="2019" name="Int. J. Syst. Evol. Microbiol.">
        <title>The Global Catalogue of Microorganisms (GCM) 10K type strain sequencing project: providing services to taxonomists for standard genome sequencing and annotation.</title>
        <authorList>
            <consortium name="The Broad Institute Genomics Platform"/>
            <consortium name="The Broad Institute Genome Sequencing Center for Infectious Disease"/>
            <person name="Wu L."/>
            <person name="Ma J."/>
        </authorList>
    </citation>
    <scope>NUCLEOTIDE SEQUENCE [LARGE SCALE GENOMIC DNA]</scope>
    <source>
        <strain evidence="4">CGMCC 1.10130</strain>
    </source>
</reference>
<dbReference type="Pfam" id="PF13180">
    <property type="entry name" value="PDZ_2"/>
    <property type="match status" value="1"/>
</dbReference>
<dbReference type="PROSITE" id="PS50106">
    <property type="entry name" value="PDZ"/>
    <property type="match status" value="1"/>
</dbReference>
<dbReference type="Pfam" id="PF17899">
    <property type="entry name" value="Peptidase_M61_N"/>
    <property type="match status" value="1"/>
</dbReference>
<dbReference type="InterPro" id="IPR007963">
    <property type="entry name" value="Peptidase_M61_catalytic"/>
</dbReference>
<dbReference type="Proteomes" id="UP000619743">
    <property type="component" value="Unassembled WGS sequence"/>
</dbReference>
<name>A0A8J2XP77_9GAMM</name>
<keyword evidence="4" id="KW-1185">Reference proteome</keyword>
<comment type="caution">
    <text evidence="3">The sequence shown here is derived from an EMBL/GenBank/DDBJ whole genome shotgun (WGS) entry which is preliminary data.</text>
</comment>
<dbReference type="InterPro" id="IPR024191">
    <property type="entry name" value="Peptidase_M61"/>
</dbReference>
<proteinExistence type="predicted"/>
<dbReference type="AlphaFoldDB" id="A0A8J2XP77"/>
<feature type="chain" id="PRO_5035217299" evidence="1">
    <location>
        <begin position="20"/>
        <end position="588"/>
    </location>
</feature>
<sequence length="588" mass="66137">MLNKIIAFLTFTVAFYCSAETVVRLTPVAVEQHQLQVEIEISDLNRETLQFAMPVWRTGRYEQLDFASAMTNLNVVDGNGQPLSVTAISDHKWRAELTSPSAVVIRYLLTADELAMRTRHLDESHLFLDFAAAVVAVEGAQDKPYRVELNVPKHWQIRSGLKQGESANSLVADNYQQLIDSPVEAGEHEFRSFEFQGAQFELVVWGHTPANLDKLNADIKKLVVASYQLWGSFPFSKYVFMVHATDNIRGGTEHLNSTIMQWDRFKFNDPENYLDFMGLVAHEFVHTWNVKAYRPAAFVPYDLNHRHHSTLLWLAEGSTSYLQEKLLLTSGLMNETKYYQRLAKRLSRHQATPGGSHQSVADSSWYKWHQHGGQHGHNFDANIYQEGFAATLALDFWLLQNSGHQAGVAALHRLLYELFSLPNGLTEGQVQHAMAELVGEQADVGQWWQQHIDSPLAVDWIELLAQAGLENEAKSKPNYWLGARLQAAPEGLKVGAVSTQSPAWMAGLSQGDRIIAVDGFAVHSGNFERIQHSWDAGQTLQLHLFRQGILTKREVTLASPQGLINKLKVAPKTSPEADALRQAWLGNR</sequence>
<evidence type="ECO:0000256" key="1">
    <source>
        <dbReference type="SAM" id="SignalP"/>
    </source>
</evidence>
<evidence type="ECO:0000313" key="3">
    <source>
        <dbReference type="EMBL" id="GGA78977.1"/>
    </source>
</evidence>
<dbReference type="SUPFAM" id="SSF55486">
    <property type="entry name" value="Metalloproteases ('zincins'), catalytic domain"/>
    <property type="match status" value="1"/>
</dbReference>
<accession>A0A8J2XP77</accession>
<dbReference type="SMART" id="SM00228">
    <property type="entry name" value="PDZ"/>
    <property type="match status" value="1"/>
</dbReference>
<dbReference type="Gene3D" id="2.60.40.3650">
    <property type="match status" value="1"/>
</dbReference>
<dbReference type="InterPro" id="IPR001478">
    <property type="entry name" value="PDZ"/>
</dbReference>
<feature type="domain" description="PDZ" evidence="2">
    <location>
        <begin position="466"/>
        <end position="519"/>
    </location>
</feature>
<dbReference type="Gene3D" id="2.30.42.10">
    <property type="match status" value="1"/>
</dbReference>
<gene>
    <name evidence="3" type="ORF">GCM10011369_21180</name>
</gene>
<organism evidence="3 4">
    <name type="scientific">Neiella marina</name>
    <dbReference type="NCBI Taxonomy" id="508461"/>
    <lineage>
        <taxon>Bacteria</taxon>
        <taxon>Pseudomonadati</taxon>
        <taxon>Pseudomonadota</taxon>
        <taxon>Gammaproteobacteria</taxon>
        <taxon>Alteromonadales</taxon>
        <taxon>Echinimonadaceae</taxon>
        <taxon>Neiella</taxon>
    </lineage>
</organism>
<dbReference type="InterPro" id="IPR040756">
    <property type="entry name" value="Peptidase_M61_N"/>
</dbReference>
<dbReference type="SUPFAM" id="SSF50156">
    <property type="entry name" value="PDZ domain-like"/>
    <property type="match status" value="1"/>
</dbReference>
<dbReference type="InterPro" id="IPR027268">
    <property type="entry name" value="Peptidase_M4/M1_CTD_sf"/>
</dbReference>
<dbReference type="Gene3D" id="1.10.390.10">
    <property type="entry name" value="Neutral Protease Domain 2"/>
    <property type="match status" value="1"/>
</dbReference>
<evidence type="ECO:0000259" key="2">
    <source>
        <dbReference type="PROSITE" id="PS50106"/>
    </source>
</evidence>
<dbReference type="RefSeq" id="WP_087505786.1">
    <property type="nucleotide sequence ID" value="NZ_BMDX01000009.1"/>
</dbReference>